<evidence type="ECO:0000313" key="2">
    <source>
        <dbReference type="EMBL" id="CAE0403550.1"/>
    </source>
</evidence>
<reference evidence="2" key="1">
    <citation type="submission" date="2021-01" db="EMBL/GenBank/DDBJ databases">
        <authorList>
            <person name="Corre E."/>
            <person name="Pelletier E."/>
            <person name="Niang G."/>
            <person name="Scheremetjew M."/>
            <person name="Finn R."/>
            <person name="Kale V."/>
            <person name="Holt S."/>
            <person name="Cochrane G."/>
            <person name="Meng A."/>
            <person name="Brown T."/>
            <person name="Cohen L."/>
        </authorList>
    </citation>
    <scope>NUCLEOTIDE SEQUENCE</scope>
    <source>
        <strain evidence="2">CCMP127</strain>
    </source>
</reference>
<dbReference type="AlphaFoldDB" id="A0A7S3L1F0"/>
<accession>A0A7S3L1F0</accession>
<evidence type="ECO:0000256" key="1">
    <source>
        <dbReference type="SAM" id="MobiDB-lite"/>
    </source>
</evidence>
<gene>
    <name evidence="2" type="ORF">ACOF00016_LOCUS1747</name>
</gene>
<dbReference type="EMBL" id="HBIM01002001">
    <property type="protein sequence ID" value="CAE0403550.1"/>
    <property type="molecule type" value="Transcribed_RNA"/>
</dbReference>
<name>A0A7S3L1F0_9STRA</name>
<feature type="region of interest" description="Disordered" evidence="1">
    <location>
        <begin position="93"/>
        <end position="131"/>
    </location>
</feature>
<dbReference type="Gene3D" id="1.25.40.10">
    <property type="entry name" value="Tetratricopeptide repeat domain"/>
    <property type="match status" value="1"/>
</dbReference>
<proteinExistence type="predicted"/>
<dbReference type="InterPro" id="IPR011990">
    <property type="entry name" value="TPR-like_helical_dom_sf"/>
</dbReference>
<protein>
    <submittedName>
        <fullName evidence="2">Uncharacterized protein</fullName>
    </submittedName>
</protein>
<dbReference type="SUPFAM" id="SSF81901">
    <property type="entry name" value="HCP-like"/>
    <property type="match status" value="1"/>
</dbReference>
<sequence length="413" mass="46963">MNGTSPEQLQQQWEKQWQDQYIDNGKKCKYCQESLKRGQRAISRHLGQEGSNNMRSKGCPCKAINKVPDDVKNMAESFRAKDAHERRSRYAACNEKKRKRHGAANAVHESNNVAQQQHKRAGSPTAAEKSPHPLLFSPRTIMTNPQRFFQVAHFHPHLKPVILFINEIRAKVNRLHQRLLLRAPTNYNHQLSIKGELARMFLNFGKVLDEGRICNFYYVDQGLQYIDEIIESEVDTGGKANYIKAIFLWTGAGGRERNQELAYEVACKTYSAGHPNGTHGWALNIRFGLECQEKGKYEEAKKQYNEAIKAGNSSAACLLALLLWKQEGNESAARQQFEFARQRNNPLACAVLAMCTKGCSFAKSVEQAEEMFYPLLFCNPLGSTFQSNDATQTQDIKSFNDLFAECCESKLNW</sequence>
<organism evidence="2">
    <name type="scientific">Amphora coffeiformis</name>
    <dbReference type="NCBI Taxonomy" id="265554"/>
    <lineage>
        <taxon>Eukaryota</taxon>
        <taxon>Sar</taxon>
        <taxon>Stramenopiles</taxon>
        <taxon>Ochrophyta</taxon>
        <taxon>Bacillariophyta</taxon>
        <taxon>Bacillariophyceae</taxon>
        <taxon>Bacillariophycidae</taxon>
        <taxon>Thalassiophysales</taxon>
        <taxon>Catenulaceae</taxon>
        <taxon>Amphora</taxon>
    </lineage>
</organism>